<keyword evidence="7" id="KW-1185">Reference proteome</keyword>
<dbReference type="GO" id="GO:0070292">
    <property type="term" value="P:N-acylphosphatidylethanolamine metabolic process"/>
    <property type="evidence" value="ECO:0007669"/>
    <property type="project" value="TreeGrafter"/>
</dbReference>
<sequence>MGKLGPVDYDLFSNNCEHFATWCRYGKGESTQVQRGANIASAVGQFASAMLFGDSDRNSVSTVGQFASAMLFGDSGRNSASTVGHFASAMLFGDSDSDSDTF</sequence>
<dbReference type="GO" id="GO:0005737">
    <property type="term" value="C:cytoplasm"/>
    <property type="evidence" value="ECO:0007669"/>
    <property type="project" value="TreeGrafter"/>
</dbReference>
<gene>
    <name evidence="6" type="ORF">PoB_006165500</name>
</gene>
<dbReference type="PROSITE" id="PS51934">
    <property type="entry name" value="LRAT"/>
    <property type="match status" value="1"/>
</dbReference>
<proteinExistence type="inferred from homology"/>
<evidence type="ECO:0000256" key="3">
    <source>
        <dbReference type="ARBA" id="ARBA00022801"/>
    </source>
</evidence>
<keyword evidence="2" id="KW-0808">Transferase</keyword>
<evidence type="ECO:0000259" key="5">
    <source>
        <dbReference type="PROSITE" id="PS51934"/>
    </source>
</evidence>
<accession>A0AAV4CTL9</accession>
<comment type="caution">
    <text evidence="6">The sequence shown here is derived from an EMBL/GenBank/DDBJ whole genome shotgun (WGS) entry which is preliminary data.</text>
</comment>
<dbReference type="InterPro" id="IPR007053">
    <property type="entry name" value="LRAT_dom"/>
</dbReference>
<evidence type="ECO:0000313" key="6">
    <source>
        <dbReference type="EMBL" id="GFO35150.1"/>
    </source>
</evidence>
<evidence type="ECO:0000256" key="1">
    <source>
        <dbReference type="ARBA" id="ARBA00007824"/>
    </source>
</evidence>
<dbReference type="InterPro" id="IPR051496">
    <property type="entry name" value="H-rev107_PLA/AT"/>
</dbReference>
<evidence type="ECO:0000256" key="4">
    <source>
        <dbReference type="ARBA" id="ARBA00023098"/>
    </source>
</evidence>
<keyword evidence="3" id="KW-0378">Hydrolase</keyword>
<feature type="domain" description="LRAT" evidence="5">
    <location>
        <begin position="1"/>
        <end position="32"/>
    </location>
</feature>
<dbReference type="PANTHER" id="PTHR13943">
    <property type="entry name" value="HRAS-LIKE SUPPRESSOR - RELATED"/>
    <property type="match status" value="1"/>
</dbReference>
<dbReference type="Pfam" id="PF04970">
    <property type="entry name" value="LRAT"/>
    <property type="match status" value="1"/>
</dbReference>
<dbReference type="AlphaFoldDB" id="A0AAV4CTL9"/>
<name>A0AAV4CTL9_9GAST</name>
<dbReference type="GO" id="GO:0008970">
    <property type="term" value="F:phospholipase A1 activity"/>
    <property type="evidence" value="ECO:0007669"/>
    <property type="project" value="TreeGrafter"/>
</dbReference>
<dbReference type="GO" id="GO:0004623">
    <property type="term" value="F:phospholipase A2 activity"/>
    <property type="evidence" value="ECO:0007669"/>
    <property type="project" value="TreeGrafter"/>
</dbReference>
<dbReference type="Gene3D" id="3.90.1720.10">
    <property type="entry name" value="endopeptidase domain like (from Nostoc punctiforme)"/>
    <property type="match status" value="1"/>
</dbReference>
<dbReference type="GO" id="GO:0016410">
    <property type="term" value="F:N-acyltransferase activity"/>
    <property type="evidence" value="ECO:0007669"/>
    <property type="project" value="TreeGrafter"/>
</dbReference>
<reference evidence="6 7" key="1">
    <citation type="journal article" date="2021" name="Elife">
        <title>Chloroplast acquisition without the gene transfer in kleptoplastic sea slugs, Plakobranchus ocellatus.</title>
        <authorList>
            <person name="Maeda T."/>
            <person name="Takahashi S."/>
            <person name="Yoshida T."/>
            <person name="Shimamura S."/>
            <person name="Takaki Y."/>
            <person name="Nagai Y."/>
            <person name="Toyoda A."/>
            <person name="Suzuki Y."/>
            <person name="Arimoto A."/>
            <person name="Ishii H."/>
            <person name="Satoh N."/>
            <person name="Nishiyama T."/>
            <person name="Hasebe M."/>
            <person name="Maruyama T."/>
            <person name="Minagawa J."/>
            <person name="Obokata J."/>
            <person name="Shigenobu S."/>
        </authorList>
    </citation>
    <scope>NUCLEOTIDE SEQUENCE [LARGE SCALE GENOMIC DNA]</scope>
</reference>
<dbReference type="EMBL" id="BLXT01006967">
    <property type="protein sequence ID" value="GFO35150.1"/>
    <property type="molecule type" value="Genomic_DNA"/>
</dbReference>
<dbReference type="PANTHER" id="PTHR13943:SF77">
    <property type="entry name" value="LRAT DOMAIN-CONTAINING PROTEIN"/>
    <property type="match status" value="1"/>
</dbReference>
<keyword evidence="4" id="KW-0443">Lipid metabolism</keyword>
<organism evidence="6 7">
    <name type="scientific">Plakobranchus ocellatus</name>
    <dbReference type="NCBI Taxonomy" id="259542"/>
    <lineage>
        <taxon>Eukaryota</taxon>
        <taxon>Metazoa</taxon>
        <taxon>Spiralia</taxon>
        <taxon>Lophotrochozoa</taxon>
        <taxon>Mollusca</taxon>
        <taxon>Gastropoda</taxon>
        <taxon>Heterobranchia</taxon>
        <taxon>Euthyneura</taxon>
        <taxon>Panpulmonata</taxon>
        <taxon>Sacoglossa</taxon>
        <taxon>Placobranchoidea</taxon>
        <taxon>Plakobranchidae</taxon>
        <taxon>Plakobranchus</taxon>
    </lineage>
</organism>
<evidence type="ECO:0000313" key="7">
    <source>
        <dbReference type="Proteomes" id="UP000735302"/>
    </source>
</evidence>
<comment type="similarity">
    <text evidence="1">Belongs to the H-rev107 family.</text>
</comment>
<protein>
    <submittedName>
        <fullName evidence="6">Nc domain protein</fullName>
    </submittedName>
</protein>
<dbReference type="Proteomes" id="UP000735302">
    <property type="component" value="Unassembled WGS sequence"/>
</dbReference>
<evidence type="ECO:0000256" key="2">
    <source>
        <dbReference type="ARBA" id="ARBA00022679"/>
    </source>
</evidence>